<reference evidence="2 3" key="1">
    <citation type="submission" date="2019-06" db="EMBL/GenBank/DDBJ databases">
        <title>Whole genome sequence for Cellvibrionaceae sp. R142.</title>
        <authorList>
            <person name="Wang G."/>
        </authorList>
    </citation>
    <scope>NUCLEOTIDE SEQUENCE [LARGE SCALE GENOMIC DNA]</scope>
    <source>
        <strain evidence="2 3">R142</strain>
    </source>
</reference>
<comment type="caution">
    <text evidence="2">The sequence shown here is derived from an EMBL/GenBank/DDBJ whole genome shotgun (WGS) entry which is preliminary data.</text>
</comment>
<keyword evidence="1" id="KW-0812">Transmembrane</keyword>
<feature type="transmembrane region" description="Helical" evidence="1">
    <location>
        <begin position="12"/>
        <end position="34"/>
    </location>
</feature>
<dbReference type="EMBL" id="VHSG01000017">
    <property type="protein sequence ID" value="TQV74163.1"/>
    <property type="molecule type" value="Genomic_DNA"/>
</dbReference>
<name>A0A545TAB7_9GAMM</name>
<dbReference type="Proteomes" id="UP000319732">
    <property type="component" value="Unassembled WGS sequence"/>
</dbReference>
<evidence type="ECO:0000313" key="2">
    <source>
        <dbReference type="EMBL" id="TQV74163.1"/>
    </source>
</evidence>
<sequence length="171" mass="19326">MDQTKWYKSPEMLVALSALFIGVLTAIISIYSAYIDRAYARASVWPKLEIYRSFRGDTFSYVVANRGTGPAIIEYAKINVGEKIIKRWDEVDIFSKIGQSHISSVTLTPEQTVTPLLYEGDLVSDILELDKSIGMELCYCSVYGDCWVVNRNNEAKPTGECFIKNEEAFIQ</sequence>
<keyword evidence="1" id="KW-1133">Transmembrane helix</keyword>
<dbReference type="AlphaFoldDB" id="A0A545TAB7"/>
<accession>A0A545TAB7</accession>
<evidence type="ECO:0000313" key="3">
    <source>
        <dbReference type="Proteomes" id="UP000319732"/>
    </source>
</evidence>
<gene>
    <name evidence="2" type="ORF">FKG94_16270</name>
</gene>
<dbReference type="RefSeq" id="WP_142905386.1">
    <property type="nucleotide sequence ID" value="NZ_ML660096.1"/>
</dbReference>
<keyword evidence="1" id="KW-0472">Membrane</keyword>
<evidence type="ECO:0000256" key="1">
    <source>
        <dbReference type="SAM" id="Phobius"/>
    </source>
</evidence>
<keyword evidence="3" id="KW-1185">Reference proteome</keyword>
<organism evidence="2 3">
    <name type="scientific">Exilibacterium tricleocarpae</name>
    <dbReference type="NCBI Taxonomy" id="2591008"/>
    <lineage>
        <taxon>Bacteria</taxon>
        <taxon>Pseudomonadati</taxon>
        <taxon>Pseudomonadota</taxon>
        <taxon>Gammaproteobacteria</taxon>
        <taxon>Cellvibrionales</taxon>
        <taxon>Cellvibrionaceae</taxon>
        <taxon>Exilibacterium</taxon>
    </lineage>
</organism>
<dbReference type="OrthoDB" id="1492993at2"/>
<protein>
    <submittedName>
        <fullName evidence="2">Uncharacterized protein</fullName>
    </submittedName>
</protein>
<proteinExistence type="predicted"/>